<evidence type="ECO:0000313" key="3">
    <source>
        <dbReference type="Proteomes" id="UP000527355"/>
    </source>
</evidence>
<gene>
    <name evidence="2" type="ORF">mMyoMyo1_011879</name>
</gene>
<name>A0A7J7WVX0_MYOMY</name>
<sequence>MVSPAVGQAHQGPRYKPQVGSRLGPKTPRTCGREAAGEGMKAAARGPSDEIISNRPGAATVSAGLDAAEEAGVREVCQGRERCYDAGPEGGGGAVGQECGQRQAGKSRETLPPRALRGEHSPAAPVLALEAWVCSAYRTKMSCF</sequence>
<feature type="region of interest" description="Disordered" evidence="1">
    <location>
        <begin position="87"/>
        <end position="118"/>
    </location>
</feature>
<keyword evidence="3" id="KW-1185">Reference proteome</keyword>
<comment type="caution">
    <text evidence="2">The sequence shown here is derived from an EMBL/GenBank/DDBJ whole genome shotgun (WGS) entry which is preliminary data.</text>
</comment>
<evidence type="ECO:0000256" key="1">
    <source>
        <dbReference type="SAM" id="MobiDB-lite"/>
    </source>
</evidence>
<feature type="compositionally biased region" description="Basic and acidic residues" evidence="1">
    <location>
        <begin position="106"/>
        <end position="118"/>
    </location>
</feature>
<accession>A0A7J7WVX0</accession>
<dbReference type="Proteomes" id="UP000527355">
    <property type="component" value="Unassembled WGS sequence"/>
</dbReference>
<feature type="region of interest" description="Disordered" evidence="1">
    <location>
        <begin position="1"/>
        <end position="57"/>
    </location>
</feature>
<dbReference type="EMBL" id="JABWUV010000007">
    <property type="protein sequence ID" value="KAF6341448.1"/>
    <property type="molecule type" value="Genomic_DNA"/>
</dbReference>
<protein>
    <submittedName>
        <fullName evidence="2">Uncharacterized protein</fullName>
    </submittedName>
</protein>
<evidence type="ECO:0000313" key="2">
    <source>
        <dbReference type="EMBL" id="KAF6341448.1"/>
    </source>
</evidence>
<dbReference type="AlphaFoldDB" id="A0A7J7WVX0"/>
<proteinExistence type="predicted"/>
<organism evidence="2 3">
    <name type="scientific">Myotis myotis</name>
    <name type="common">Greater mouse-eared bat</name>
    <name type="synonym">Vespertilio myotis</name>
    <dbReference type="NCBI Taxonomy" id="51298"/>
    <lineage>
        <taxon>Eukaryota</taxon>
        <taxon>Metazoa</taxon>
        <taxon>Chordata</taxon>
        <taxon>Craniata</taxon>
        <taxon>Vertebrata</taxon>
        <taxon>Euteleostomi</taxon>
        <taxon>Mammalia</taxon>
        <taxon>Eutheria</taxon>
        <taxon>Laurasiatheria</taxon>
        <taxon>Chiroptera</taxon>
        <taxon>Yangochiroptera</taxon>
        <taxon>Vespertilionidae</taxon>
        <taxon>Myotis</taxon>
    </lineage>
</organism>
<reference evidence="2 3" key="1">
    <citation type="journal article" date="2020" name="Nature">
        <title>Six reference-quality genomes reveal evolution of bat adaptations.</title>
        <authorList>
            <person name="Jebb D."/>
            <person name="Huang Z."/>
            <person name="Pippel M."/>
            <person name="Hughes G.M."/>
            <person name="Lavrichenko K."/>
            <person name="Devanna P."/>
            <person name="Winkler S."/>
            <person name="Jermiin L.S."/>
            <person name="Skirmuntt E.C."/>
            <person name="Katzourakis A."/>
            <person name="Burkitt-Gray L."/>
            <person name="Ray D.A."/>
            <person name="Sullivan K.A.M."/>
            <person name="Roscito J.G."/>
            <person name="Kirilenko B.M."/>
            <person name="Davalos L.M."/>
            <person name="Corthals A.P."/>
            <person name="Power M.L."/>
            <person name="Jones G."/>
            <person name="Ransome R.D."/>
            <person name="Dechmann D.K.N."/>
            <person name="Locatelli A.G."/>
            <person name="Puechmaille S.J."/>
            <person name="Fedrigo O."/>
            <person name="Jarvis E.D."/>
            <person name="Hiller M."/>
            <person name="Vernes S.C."/>
            <person name="Myers E.W."/>
            <person name="Teeling E.C."/>
        </authorList>
    </citation>
    <scope>NUCLEOTIDE SEQUENCE [LARGE SCALE GENOMIC DNA]</scope>
    <source>
        <strain evidence="2">MMyoMyo1</strain>
        <tissue evidence="2">Flight muscle</tissue>
    </source>
</reference>